<comment type="caution">
    <text evidence="3">The sequence shown here is derived from an EMBL/GenBank/DDBJ whole genome shotgun (WGS) entry which is preliminary data.</text>
</comment>
<reference evidence="3 4" key="1">
    <citation type="submission" date="2024-08" db="EMBL/GenBank/DDBJ databases">
        <authorList>
            <person name="Lu H."/>
        </authorList>
    </citation>
    <scope>NUCLEOTIDE SEQUENCE [LARGE SCALE GENOMIC DNA]</scope>
    <source>
        <strain evidence="3 4">BYS180W</strain>
    </source>
</reference>
<name>A0ABW7FYD0_9BURK</name>
<evidence type="ECO:0000313" key="4">
    <source>
        <dbReference type="Proteomes" id="UP001606099"/>
    </source>
</evidence>
<keyword evidence="2" id="KW-0472">Membrane</keyword>
<organism evidence="3 4">
    <name type="scientific">Roseateles rivi</name>
    <dbReference type="NCBI Taxonomy" id="3299028"/>
    <lineage>
        <taxon>Bacteria</taxon>
        <taxon>Pseudomonadati</taxon>
        <taxon>Pseudomonadota</taxon>
        <taxon>Betaproteobacteria</taxon>
        <taxon>Burkholderiales</taxon>
        <taxon>Sphaerotilaceae</taxon>
        <taxon>Roseateles</taxon>
    </lineage>
</organism>
<accession>A0ABW7FYD0</accession>
<proteinExistence type="predicted"/>
<dbReference type="RefSeq" id="WP_394462388.1">
    <property type="nucleotide sequence ID" value="NZ_JBIGHZ010000005.1"/>
</dbReference>
<feature type="transmembrane region" description="Helical" evidence="2">
    <location>
        <begin position="59"/>
        <end position="76"/>
    </location>
</feature>
<dbReference type="PANTHER" id="PTHR34351">
    <property type="entry name" value="SLR1927 PROTEIN-RELATED"/>
    <property type="match status" value="1"/>
</dbReference>
<dbReference type="Proteomes" id="UP001606099">
    <property type="component" value="Unassembled WGS sequence"/>
</dbReference>
<evidence type="ECO:0000256" key="1">
    <source>
        <dbReference type="SAM" id="MobiDB-lite"/>
    </source>
</evidence>
<keyword evidence="4" id="KW-1185">Reference proteome</keyword>
<protein>
    <submittedName>
        <fullName evidence="3">DUF58 domain-containing protein</fullName>
    </submittedName>
</protein>
<keyword evidence="2" id="KW-1133">Transmembrane helix</keyword>
<feature type="transmembrane region" description="Helical" evidence="2">
    <location>
        <begin position="37"/>
        <end position="53"/>
    </location>
</feature>
<gene>
    <name evidence="3" type="ORF">ACG0Z6_13905</name>
</gene>
<sequence>MQERLTQRWRQWWLQRRQRFDTHALTQRSLYILPSRAGLMFALTLALMLVAAINDQVSLGYLLAFLLAGAGLASMYSTHANLHGLQLDLRPPQPTHQGDPLLLEVRLHNPGQARWGIGLRPQGAKDLSVQDVPAQGHALVHLQLGDLPRGRHAVPTLHIESRFPLGLFRVWSVWRPASTLWVYPAPEAEAPALPDGHGGMDDAGRAGPSSGDPDGLRPYRLGDAPRRIDWKKSAPALQRPQRPGSTPQLWVHDSQALGGRTVTLRWQDTQGLAQEARIARLAAWVQAAHSQQRPYALELPQQCLQAQHSQAHRDACLQALALLPGAEGTHTKGRA</sequence>
<keyword evidence="2" id="KW-0812">Transmembrane</keyword>
<dbReference type="EMBL" id="JBIGHZ010000005">
    <property type="protein sequence ID" value="MFG6449319.1"/>
    <property type="molecule type" value="Genomic_DNA"/>
</dbReference>
<evidence type="ECO:0000256" key="2">
    <source>
        <dbReference type="SAM" id="Phobius"/>
    </source>
</evidence>
<evidence type="ECO:0000313" key="3">
    <source>
        <dbReference type="EMBL" id="MFG6449319.1"/>
    </source>
</evidence>
<feature type="region of interest" description="Disordered" evidence="1">
    <location>
        <begin position="192"/>
        <end position="224"/>
    </location>
</feature>
<dbReference type="PANTHER" id="PTHR34351:SF1">
    <property type="entry name" value="SLR1927 PROTEIN"/>
    <property type="match status" value="1"/>
</dbReference>